<dbReference type="SUPFAM" id="SSF53223">
    <property type="entry name" value="Aminoacid dehydrogenase-like, N-terminal domain"/>
    <property type="match status" value="1"/>
</dbReference>
<dbReference type="Gene3D" id="3.40.50.10860">
    <property type="entry name" value="Leucine Dehydrogenase, chain A, domain 1"/>
    <property type="match status" value="1"/>
</dbReference>
<dbReference type="GO" id="GO:0006520">
    <property type="term" value="P:amino acid metabolic process"/>
    <property type="evidence" value="ECO:0007669"/>
    <property type="project" value="InterPro"/>
</dbReference>
<keyword evidence="3 5" id="KW-0520">NAD</keyword>
<comment type="similarity">
    <text evidence="1 6">Belongs to the Glu/Leu/Phe/Val dehydrogenases family.</text>
</comment>
<dbReference type="InterPro" id="IPR016211">
    <property type="entry name" value="Glu/Phe/Leu/Val/Trp_DH_bac/arc"/>
</dbReference>
<reference evidence="8" key="1">
    <citation type="submission" date="2022-10" db="EMBL/GenBank/DDBJ databases">
        <title>The WGS of Solirubrobacter ginsenosidimutans DSM 21036.</title>
        <authorList>
            <person name="Jiang Z."/>
        </authorList>
    </citation>
    <scope>NUCLEOTIDE SEQUENCE</scope>
    <source>
        <strain evidence="8">DSM 21036</strain>
    </source>
</reference>
<comment type="caution">
    <text evidence="8">The sequence shown here is derived from an EMBL/GenBank/DDBJ whole genome shotgun (WGS) entry which is preliminary data.</text>
</comment>
<evidence type="ECO:0000313" key="8">
    <source>
        <dbReference type="EMBL" id="MDA0161827.1"/>
    </source>
</evidence>
<dbReference type="AlphaFoldDB" id="A0A9X3MV16"/>
<feature type="domain" description="Glutamate/phenylalanine/leucine/valine/L-tryptophan dehydrogenase C-terminal" evidence="7">
    <location>
        <begin position="147"/>
        <end position="341"/>
    </location>
</feature>
<accession>A0A9X3MV16</accession>
<dbReference type="Pfam" id="PF02812">
    <property type="entry name" value="ELFV_dehydrog_N"/>
    <property type="match status" value="1"/>
</dbReference>
<evidence type="ECO:0000256" key="2">
    <source>
        <dbReference type="ARBA" id="ARBA00023002"/>
    </source>
</evidence>
<dbReference type="SMART" id="SM00839">
    <property type="entry name" value="ELFV_dehydrog"/>
    <property type="match status" value="1"/>
</dbReference>
<dbReference type="PRINTS" id="PR00082">
    <property type="entry name" value="GLFDHDRGNASE"/>
</dbReference>
<dbReference type="GO" id="GO:0000166">
    <property type="term" value="F:nucleotide binding"/>
    <property type="evidence" value="ECO:0007669"/>
    <property type="project" value="UniProtKB-KW"/>
</dbReference>
<dbReference type="PANTHER" id="PTHR42722">
    <property type="entry name" value="LEUCINE DEHYDROGENASE"/>
    <property type="match status" value="1"/>
</dbReference>
<evidence type="ECO:0000259" key="7">
    <source>
        <dbReference type="SMART" id="SM00839"/>
    </source>
</evidence>
<dbReference type="PIRSF" id="PIRSF000188">
    <property type="entry name" value="Phe_leu_dh"/>
    <property type="match status" value="1"/>
</dbReference>
<proteinExistence type="inferred from homology"/>
<dbReference type="InterPro" id="IPR036291">
    <property type="entry name" value="NAD(P)-bd_dom_sf"/>
</dbReference>
<dbReference type="InterPro" id="IPR006097">
    <property type="entry name" value="Glu/Leu/Phe/Val/Trp_DH_dimer"/>
</dbReference>
<feature type="binding site" evidence="5">
    <location>
        <begin position="182"/>
        <end position="187"/>
    </location>
    <ligand>
        <name>NAD(+)</name>
        <dbReference type="ChEBI" id="CHEBI:57540"/>
    </ligand>
</feature>
<evidence type="ECO:0000256" key="5">
    <source>
        <dbReference type="PIRSR" id="PIRSR000188-2"/>
    </source>
</evidence>
<sequence>MSTFERLLTGWDGQQVAVRYDTEFATWMFIGVHSTCDGRSGGGTRMAVYSAPEDGLADALKLSAAMTRKMAVCNVSMGGGKAVLAVPSLPTGEARVELLHRYGEFIGSLSGLYATAPDMNTSERDMDTIGERTEHVFCKSVEKGGSGSTAPDTAVGVFHGIRASVEHALGRDLDGVRVLVQGLGAVGSRLAHQLSAAGAEVLVSDVNAERVAASGLPAVDPAAVIGTECDVYAPCALGGTITATTVEQLRCRVVAGAANNQLASPDLADRLHERGILYAPDYVINSGGVLHGTGLELLGWDQPRLDQALRGLGDTLLELYADNGRSPVHAAEALVARRRAR</sequence>
<dbReference type="Proteomes" id="UP001149140">
    <property type="component" value="Unassembled WGS sequence"/>
</dbReference>
<dbReference type="RefSeq" id="WP_270041045.1">
    <property type="nucleotide sequence ID" value="NZ_JAPDOD010000014.1"/>
</dbReference>
<evidence type="ECO:0000256" key="4">
    <source>
        <dbReference type="PIRSR" id="PIRSR000188-1"/>
    </source>
</evidence>
<dbReference type="EMBL" id="JAPDOD010000014">
    <property type="protein sequence ID" value="MDA0161827.1"/>
    <property type="molecule type" value="Genomic_DNA"/>
</dbReference>
<name>A0A9X3MV16_9ACTN</name>
<protein>
    <recommendedName>
        <fullName evidence="7">Glutamate/phenylalanine/leucine/valine/L-tryptophan dehydrogenase C-terminal domain-containing protein</fullName>
    </recommendedName>
</protein>
<dbReference type="InterPro" id="IPR006095">
    <property type="entry name" value="Glu/Leu/Phe/Val/Trp_DH"/>
</dbReference>
<keyword evidence="2 6" id="KW-0560">Oxidoreductase</keyword>
<dbReference type="SUPFAM" id="SSF51735">
    <property type="entry name" value="NAD(P)-binding Rossmann-fold domains"/>
    <property type="match status" value="1"/>
</dbReference>
<evidence type="ECO:0000256" key="1">
    <source>
        <dbReference type="ARBA" id="ARBA00006382"/>
    </source>
</evidence>
<dbReference type="Pfam" id="PF00208">
    <property type="entry name" value="ELFV_dehydrog"/>
    <property type="match status" value="2"/>
</dbReference>
<evidence type="ECO:0000256" key="3">
    <source>
        <dbReference type="ARBA" id="ARBA00023027"/>
    </source>
</evidence>
<dbReference type="InterPro" id="IPR046346">
    <property type="entry name" value="Aminoacid_DH-like_N_sf"/>
</dbReference>
<dbReference type="InterPro" id="IPR006096">
    <property type="entry name" value="Glu/Leu/Phe/Val/Trp_DH_C"/>
</dbReference>
<feature type="active site" description="Proton donor/acceptor" evidence="4">
    <location>
        <position position="81"/>
    </location>
</feature>
<organism evidence="8 9">
    <name type="scientific">Solirubrobacter ginsenosidimutans</name>
    <dbReference type="NCBI Taxonomy" id="490573"/>
    <lineage>
        <taxon>Bacteria</taxon>
        <taxon>Bacillati</taxon>
        <taxon>Actinomycetota</taxon>
        <taxon>Thermoleophilia</taxon>
        <taxon>Solirubrobacterales</taxon>
        <taxon>Solirubrobacteraceae</taxon>
        <taxon>Solirubrobacter</taxon>
    </lineage>
</organism>
<dbReference type="GO" id="GO:0016639">
    <property type="term" value="F:oxidoreductase activity, acting on the CH-NH2 group of donors, NAD or NADP as acceptor"/>
    <property type="evidence" value="ECO:0007669"/>
    <property type="project" value="InterPro"/>
</dbReference>
<gene>
    <name evidence="8" type="ORF">OM076_16255</name>
</gene>
<dbReference type="CDD" id="cd01075">
    <property type="entry name" value="NAD_bind_Leu_Phe_Val_DH"/>
    <property type="match status" value="1"/>
</dbReference>
<keyword evidence="5" id="KW-0547">Nucleotide-binding</keyword>
<evidence type="ECO:0000313" key="9">
    <source>
        <dbReference type="Proteomes" id="UP001149140"/>
    </source>
</evidence>
<evidence type="ECO:0000256" key="6">
    <source>
        <dbReference type="RuleBase" id="RU004417"/>
    </source>
</evidence>
<dbReference type="Gene3D" id="3.40.50.720">
    <property type="entry name" value="NAD(P)-binding Rossmann-like Domain"/>
    <property type="match status" value="1"/>
</dbReference>
<keyword evidence="9" id="KW-1185">Reference proteome</keyword>
<dbReference type="PANTHER" id="PTHR42722:SF1">
    <property type="entry name" value="VALINE DEHYDROGENASE"/>
    <property type="match status" value="1"/>
</dbReference>